<dbReference type="RefSeq" id="WP_044183732.1">
    <property type="nucleotide sequence ID" value="NZ_JMCB01000002.1"/>
</dbReference>
<proteinExistence type="predicted"/>
<keyword evidence="3" id="KW-1185">Reference proteome</keyword>
<organism evidence="2 3">
    <name type="scientific">Hyalangium minutum</name>
    <dbReference type="NCBI Taxonomy" id="394096"/>
    <lineage>
        <taxon>Bacteria</taxon>
        <taxon>Pseudomonadati</taxon>
        <taxon>Myxococcota</taxon>
        <taxon>Myxococcia</taxon>
        <taxon>Myxococcales</taxon>
        <taxon>Cystobacterineae</taxon>
        <taxon>Archangiaceae</taxon>
        <taxon>Hyalangium</taxon>
    </lineage>
</organism>
<dbReference type="AlphaFoldDB" id="A0A085WV61"/>
<protein>
    <submittedName>
        <fullName evidence="2">Flagellar motor rotation protein MotB</fullName>
    </submittedName>
</protein>
<sequence>MLTLRVKLFAQREEMPVDLALGVHVGPSVGSGMALAREPRALPSLMVGRQFHRLRAALDAGLLLRPRTILSPDKHIQDELDHALRLGGTLSTLGSGLRGELALMGSVPLYRGGAFIEALAGARLPVSASVEAYAMAGEEDACPLVPGIPEMHGCPAQDTVLDHLDNCPDAAGPPANQGCPEEEKQLVAIQRARIEIRDTVHFNFDKATISPGKAWPASAWRPGASVRIAPSRPTPPTRGARPTGAWTS</sequence>
<dbReference type="OrthoDB" id="5486625at2"/>
<reference evidence="2 3" key="1">
    <citation type="submission" date="2014-04" db="EMBL/GenBank/DDBJ databases">
        <title>Genome assembly of Hyalangium minutum DSM 14724.</title>
        <authorList>
            <person name="Sharma G."/>
            <person name="Subramanian S."/>
        </authorList>
    </citation>
    <scope>NUCLEOTIDE SEQUENCE [LARGE SCALE GENOMIC DNA]</scope>
    <source>
        <strain evidence="2 3">DSM 14724</strain>
    </source>
</reference>
<dbReference type="STRING" id="394096.DB31_3704"/>
<evidence type="ECO:0000313" key="2">
    <source>
        <dbReference type="EMBL" id="KFE71574.1"/>
    </source>
</evidence>
<keyword evidence="2" id="KW-0966">Cell projection</keyword>
<feature type="region of interest" description="Disordered" evidence="1">
    <location>
        <begin position="225"/>
        <end position="248"/>
    </location>
</feature>
<accession>A0A085WV61</accession>
<comment type="caution">
    <text evidence="2">The sequence shown here is derived from an EMBL/GenBank/DDBJ whole genome shotgun (WGS) entry which is preliminary data.</text>
</comment>
<feature type="compositionally biased region" description="Low complexity" evidence="1">
    <location>
        <begin position="237"/>
        <end position="248"/>
    </location>
</feature>
<evidence type="ECO:0000256" key="1">
    <source>
        <dbReference type="SAM" id="MobiDB-lite"/>
    </source>
</evidence>
<keyword evidence="2" id="KW-0969">Cilium</keyword>
<dbReference type="EMBL" id="JMCB01000002">
    <property type="protein sequence ID" value="KFE71574.1"/>
    <property type="molecule type" value="Genomic_DNA"/>
</dbReference>
<dbReference type="Proteomes" id="UP000028725">
    <property type="component" value="Unassembled WGS sequence"/>
</dbReference>
<keyword evidence="2" id="KW-0282">Flagellum</keyword>
<evidence type="ECO:0000313" key="3">
    <source>
        <dbReference type="Proteomes" id="UP000028725"/>
    </source>
</evidence>
<name>A0A085WV61_9BACT</name>
<gene>
    <name evidence="2" type="ORF">DB31_3704</name>
</gene>